<sequence length="478" mass="51339">MGLSPVHSRFRAAPPHHRALSYNAGGGGGVGGGGGGGRHVQWDDDDDDDDEKEADYDDSDEYHRYDRGVEGEQIRQETRRRRLERMEDLAKDARRDWNNRMVDAWEEAFYPRGGSGGSGGGDDGFAENAAPNDDAGNGVASSTTTMTLMTNTAMTTTKTGSAHHQAEREIQWHDYWLPPRPASRRYRVPLPLDTSMSFDDPTSDHSTCWTTWSTSYDLGYRCSVRGGGGGVVAGSGLGGGRGGGGGIAHSWREHILSESLRRVLEGCDVVKGFNIFVDGGGHCRGVTSTPNVYPTLWLGGGFHAGLAASLMEELSEECRSAGRWAVMVDPLHAQTTRAVVSRVGDDSVSGGGVTEGEQVHRFRSNLNAGLALHGLSTNADAFLPVSIDGAYHAMHSIGPSQVTATTQNRVLFEGSAAITLALEASTLFYRQRRHANAATASHYRSRIGIQSGFYQGCSSNAGYEDFDSEPFASAPSIM</sequence>
<evidence type="ECO:0000313" key="2">
    <source>
        <dbReference type="EMBL" id="KAL3823178.1"/>
    </source>
</evidence>
<dbReference type="Gene3D" id="3.40.50.1440">
    <property type="entry name" value="Tubulin/FtsZ, GTPase domain"/>
    <property type="match status" value="1"/>
</dbReference>
<dbReference type="AlphaFoldDB" id="A0ABD3SF93"/>
<proteinExistence type="predicted"/>
<dbReference type="PANTHER" id="PTHR13391:SF0">
    <property type="entry name" value="PROTEIN MISATO HOMOLOG 1"/>
    <property type="match status" value="1"/>
</dbReference>
<feature type="region of interest" description="Disordered" evidence="1">
    <location>
        <begin position="111"/>
        <end position="142"/>
    </location>
</feature>
<evidence type="ECO:0000256" key="1">
    <source>
        <dbReference type="SAM" id="MobiDB-lite"/>
    </source>
</evidence>
<keyword evidence="3" id="KW-1185">Reference proteome</keyword>
<feature type="compositionally biased region" description="Gly residues" evidence="1">
    <location>
        <begin position="24"/>
        <end position="38"/>
    </location>
</feature>
<feature type="compositionally biased region" description="Basic residues" evidence="1">
    <location>
        <begin position="8"/>
        <end position="19"/>
    </location>
</feature>
<organism evidence="2 3">
    <name type="scientific">Cyclostephanos tholiformis</name>
    <dbReference type="NCBI Taxonomy" id="382380"/>
    <lineage>
        <taxon>Eukaryota</taxon>
        <taxon>Sar</taxon>
        <taxon>Stramenopiles</taxon>
        <taxon>Ochrophyta</taxon>
        <taxon>Bacillariophyta</taxon>
        <taxon>Coscinodiscophyceae</taxon>
        <taxon>Thalassiosirophycidae</taxon>
        <taxon>Stephanodiscales</taxon>
        <taxon>Stephanodiscaceae</taxon>
        <taxon>Cyclostephanos</taxon>
    </lineage>
</organism>
<dbReference type="SUPFAM" id="SSF52490">
    <property type="entry name" value="Tubulin nucleotide-binding domain-like"/>
    <property type="match status" value="1"/>
</dbReference>
<feature type="compositionally biased region" description="Basic and acidic residues" evidence="1">
    <location>
        <begin position="61"/>
        <end position="77"/>
    </location>
</feature>
<gene>
    <name evidence="2" type="ORF">ACHAXA_010062</name>
</gene>
<evidence type="ECO:0000313" key="3">
    <source>
        <dbReference type="Proteomes" id="UP001530377"/>
    </source>
</evidence>
<name>A0ABD3SF93_9STRA</name>
<dbReference type="InterPro" id="IPR036525">
    <property type="entry name" value="Tubulin/FtsZ_GTPase_sf"/>
</dbReference>
<protein>
    <submittedName>
        <fullName evidence="2">Uncharacterized protein</fullName>
    </submittedName>
</protein>
<comment type="caution">
    <text evidence="2">The sequence shown here is derived from an EMBL/GenBank/DDBJ whole genome shotgun (WGS) entry which is preliminary data.</text>
</comment>
<feature type="region of interest" description="Disordered" evidence="1">
    <location>
        <begin position="1"/>
        <end position="81"/>
    </location>
</feature>
<feature type="compositionally biased region" description="Acidic residues" evidence="1">
    <location>
        <begin position="43"/>
        <end position="60"/>
    </location>
</feature>
<reference evidence="2 3" key="1">
    <citation type="submission" date="2024-10" db="EMBL/GenBank/DDBJ databases">
        <title>Updated reference genomes for cyclostephanoid diatoms.</title>
        <authorList>
            <person name="Roberts W.R."/>
            <person name="Alverson A.J."/>
        </authorList>
    </citation>
    <scope>NUCLEOTIDE SEQUENCE [LARGE SCALE GENOMIC DNA]</scope>
    <source>
        <strain evidence="2 3">AJA228-03</strain>
    </source>
</reference>
<dbReference type="PANTHER" id="PTHR13391">
    <property type="entry name" value="MITOCHONDRIAL DISTRIBUTION REGULATOR MISATO"/>
    <property type="match status" value="1"/>
</dbReference>
<dbReference type="EMBL" id="JALLPB020000044">
    <property type="protein sequence ID" value="KAL3823178.1"/>
    <property type="molecule type" value="Genomic_DNA"/>
</dbReference>
<feature type="compositionally biased region" description="Gly residues" evidence="1">
    <location>
        <begin position="113"/>
        <end position="123"/>
    </location>
</feature>
<dbReference type="InterPro" id="IPR049942">
    <property type="entry name" value="DML1/Misato"/>
</dbReference>
<accession>A0ABD3SF93</accession>
<dbReference type="Proteomes" id="UP001530377">
    <property type="component" value="Unassembled WGS sequence"/>
</dbReference>